<evidence type="ECO:0000259" key="1">
    <source>
        <dbReference type="Pfam" id="PF07727"/>
    </source>
</evidence>
<dbReference type="Proteomes" id="UP000288805">
    <property type="component" value="Unassembled WGS sequence"/>
</dbReference>
<dbReference type="PANTHER" id="PTHR11439">
    <property type="entry name" value="GAG-POL-RELATED RETROTRANSPOSON"/>
    <property type="match status" value="1"/>
</dbReference>
<evidence type="ECO:0000313" key="2">
    <source>
        <dbReference type="EMBL" id="RVW92226.1"/>
    </source>
</evidence>
<gene>
    <name evidence="2" type="primary">RE1_322</name>
    <name evidence="2" type="ORF">CK203_027157</name>
</gene>
<dbReference type="Pfam" id="PF07727">
    <property type="entry name" value="RVT_2"/>
    <property type="match status" value="2"/>
</dbReference>
<dbReference type="InterPro" id="IPR013103">
    <property type="entry name" value="RVT_2"/>
</dbReference>
<name>A0A438I677_VITVI</name>
<dbReference type="PANTHER" id="PTHR11439:SF489">
    <property type="entry name" value="RNA-DIRECTED DNA POLYMERASE"/>
    <property type="match status" value="1"/>
</dbReference>
<comment type="caution">
    <text evidence="2">The sequence shown here is derived from an EMBL/GenBank/DDBJ whole genome shotgun (WGS) entry which is preliminary data.</text>
</comment>
<dbReference type="InterPro" id="IPR043502">
    <property type="entry name" value="DNA/RNA_pol_sf"/>
</dbReference>
<dbReference type="SUPFAM" id="SSF56672">
    <property type="entry name" value="DNA/RNA polymerases"/>
    <property type="match status" value="1"/>
</dbReference>
<feature type="domain" description="Reverse transcriptase Ty1/copia-type" evidence="1">
    <location>
        <begin position="11"/>
        <end position="152"/>
    </location>
</feature>
<protein>
    <submittedName>
        <fullName evidence="2">Retrovirus-related Pol polyprotein from transposon RE1</fullName>
    </submittedName>
</protein>
<proteinExistence type="predicted"/>
<dbReference type="EMBL" id="QGNW01000139">
    <property type="protein sequence ID" value="RVW92226.1"/>
    <property type="molecule type" value="Genomic_DNA"/>
</dbReference>
<dbReference type="CDD" id="cd09272">
    <property type="entry name" value="RNase_HI_RT_Ty1"/>
    <property type="match status" value="1"/>
</dbReference>
<evidence type="ECO:0000313" key="3">
    <source>
        <dbReference type="Proteomes" id="UP000288805"/>
    </source>
</evidence>
<accession>A0A438I677</accession>
<organism evidence="2 3">
    <name type="scientific">Vitis vinifera</name>
    <name type="common">Grape</name>
    <dbReference type="NCBI Taxonomy" id="29760"/>
    <lineage>
        <taxon>Eukaryota</taxon>
        <taxon>Viridiplantae</taxon>
        <taxon>Streptophyta</taxon>
        <taxon>Embryophyta</taxon>
        <taxon>Tracheophyta</taxon>
        <taxon>Spermatophyta</taxon>
        <taxon>Magnoliopsida</taxon>
        <taxon>eudicotyledons</taxon>
        <taxon>Gunneridae</taxon>
        <taxon>Pentapetalae</taxon>
        <taxon>rosids</taxon>
        <taxon>Vitales</taxon>
        <taxon>Vitaceae</taxon>
        <taxon>Viteae</taxon>
        <taxon>Vitis</taxon>
    </lineage>
</organism>
<dbReference type="AlphaFoldDB" id="A0A438I677"/>
<reference evidence="2 3" key="1">
    <citation type="journal article" date="2018" name="PLoS Genet.">
        <title>Population sequencing reveals clonal diversity and ancestral inbreeding in the grapevine cultivar Chardonnay.</title>
        <authorList>
            <person name="Roach M.J."/>
            <person name="Johnson D.L."/>
            <person name="Bohlmann J."/>
            <person name="van Vuuren H.J."/>
            <person name="Jones S.J."/>
            <person name="Pretorius I.S."/>
            <person name="Schmidt S.A."/>
            <person name="Borneman A.R."/>
        </authorList>
    </citation>
    <scope>NUCLEOTIDE SEQUENCE [LARGE SCALE GENOMIC DNA]</scope>
    <source>
        <strain evidence="3">cv. Chardonnay</strain>
        <tissue evidence="2">Leaf</tissue>
    </source>
</reference>
<feature type="domain" description="Reverse transcriptase Ty1/copia-type" evidence="1">
    <location>
        <begin position="166"/>
        <end position="225"/>
    </location>
</feature>
<sequence length="418" mass="47003">MSVEFDVLLRNGTWDLVPSHSTQNLVGCKWIFRTKYLPTGSIDRYKARLVAKGFHQCPGIDYSETFSPVIKPTTVRLVLSLAVSQGWSLRQLDVNNAFLQGTLTKDVFMSQPPGFIDHDHPHHVSKLRKAIYGLKQAPRAWYHELHQFFSNLASSIPLPIPPSAQTFIQQLSQRFSLKDLGPLTYFLGVEVTSHTNGLFLGQHKYIADLLNRTHMTEAKPAPTPLATSPILTLQSGTPLSDPTEYRIVVGSLQYLSLTRPDIAYTVNKLSQFMHQPTSDHWNAVKRLLRYLCGTLDHSITLCRTSPLALHAFSNSDWAGNKDDFTSTSAYIIYLGHNPISWSSKKQRTVARSSTEAEYRSVASIAAEIRWICSLLTKLGVTLPQQPVIYCDNVGATHLCSNLVFHSRMKHVALDYHFI</sequence>